<accession>A0AAU9U0J3</accession>
<sequence>MPLVSMKIRSEYRIESLTPKTFSGALRVIKEELWQNEAVSIATEVNKNPKAAEELLELCADAALDGVSLVAVVVKTGEVVAAIFNKIKVKTPSEKPFFEIFMKERCTQASSRALVNFMADVEGRCNLFELYNVDCIFDLMFLATLREHKKQKLGTLLCIYSTEVARKVRDGFVVPINVADLGPKYSHLKKSKPIETYPKICQFLCTVKETQKIVKNNKLKVHLMVPLSEYVFDGKRYTERIGDEDATCQIAALPLYES</sequence>
<organism evidence="1 2">
    <name type="scientific">Euphydryas editha</name>
    <name type="common">Edith's checkerspot</name>
    <dbReference type="NCBI Taxonomy" id="104508"/>
    <lineage>
        <taxon>Eukaryota</taxon>
        <taxon>Metazoa</taxon>
        <taxon>Ecdysozoa</taxon>
        <taxon>Arthropoda</taxon>
        <taxon>Hexapoda</taxon>
        <taxon>Insecta</taxon>
        <taxon>Pterygota</taxon>
        <taxon>Neoptera</taxon>
        <taxon>Endopterygota</taxon>
        <taxon>Lepidoptera</taxon>
        <taxon>Glossata</taxon>
        <taxon>Ditrysia</taxon>
        <taxon>Papilionoidea</taxon>
        <taxon>Nymphalidae</taxon>
        <taxon>Nymphalinae</taxon>
        <taxon>Euphydryas</taxon>
    </lineage>
</organism>
<dbReference type="Gene3D" id="3.40.630.30">
    <property type="match status" value="1"/>
</dbReference>
<keyword evidence="2" id="KW-1185">Reference proteome</keyword>
<evidence type="ECO:0000313" key="1">
    <source>
        <dbReference type="EMBL" id="CAH2091290.1"/>
    </source>
</evidence>
<evidence type="ECO:0008006" key="3">
    <source>
        <dbReference type="Google" id="ProtNLM"/>
    </source>
</evidence>
<reference evidence="1" key="1">
    <citation type="submission" date="2022-03" db="EMBL/GenBank/DDBJ databases">
        <authorList>
            <person name="Tunstrom K."/>
        </authorList>
    </citation>
    <scope>NUCLEOTIDE SEQUENCE</scope>
</reference>
<dbReference type="Proteomes" id="UP001153954">
    <property type="component" value="Unassembled WGS sequence"/>
</dbReference>
<gene>
    <name evidence="1" type="ORF">EEDITHA_LOCUS7167</name>
</gene>
<evidence type="ECO:0000313" key="2">
    <source>
        <dbReference type="Proteomes" id="UP001153954"/>
    </source>
</evidence>
<protein>
    <recommendedName>
        <fullName evidence="3">Dopamine N-acetyltransferase</fullName>
    </recommendedName>
</protein>
<dbReference type="PANTHER" id="PTHR20905:SF28">
    <property type="entry name" value="GH28833P-RELATED"/>
    <property type="match status" value="1"/>
</dbReference>
<proteinExistence type="predicted"/>
<name>A0AAU9U0J3_EUPED</name>
<dbReference type="EMBL" id="CAKOGL010000010">
    <property type="protein sequence ID" value="CAH2091290.1"/>
    <property type="molecule type" value="Genomic_DNA"/>
</dbReference>
<dbReference type="PANTHER" id="PTHR20905">
    <property type="entry name" value="N-ACETYLTRANSFERASE-RELATED"/>
    <property type="match status" value="1"/>
</dbReference>
<dbReference type="AlphaFoldDB" id="A0AAU9U0J3"/>
<dbReference type="GO" id="GO:0008080">
    <property type="term" value="F:N-acetyltransferase activity"/>
    <property type="evidence" value="ECO:0007669"/>
    <property type="project" value="TreeGrafter"/>
</dbReference>
<comment type="caution">
    <text evidence="1">The sequence shown here is derived from an EMBL/GenBank/DDBJ whole genome shotgun (WGS) entry which is preliminary data.</text>
</comment>